<evidence type="ECO:0000313" key="5">
    <source>
        <dbReference type="Proteomes" id="UP000202440"/>
    </source>
</evidence>
<dbReference type="Pfam" id="PF03168">
    <property type="entry name" value="LEA_2"/>
    <property type="match status" value="2"/>
</dbReference>
<keyword evidence="2" id="KW-0732">Signal</keyword>
<evidence type="ECO:0000259" key="3">
    <source>
        <dbReference type="SMART" id="SM00769"/>
    </source>
</evidence>
<sequence length="284" mass="30793">MHSARSILAYSAVIVAAVLLASCATLNQVVQKPQAKVSGVSIAELSVKQVTLDVLVDVYNPNPVALNTESLTLNLSVNEHSLASLQRSDYRHSIAAKGNSQITLPLTLTFDELRKLASSMEDKDTLNYGIEGEVGFKLPVIGVLVLPLEYKGELPIPKWPTVAIEDVKVKQFSFSGIELEAELKLSNPNAFDLDLKQFNYQLNAASKTIGSSRLSGVSLPAGSTETVIVPFSLSLSELGNSLVKLLRSKDPVTFELLGDMDIQPQLPAWKPQPFSFSQTKDISL</sequence>
<feature type="chain" id="PRO_5012375045" description="Water stress and hypersensitive response domain-containing protein" evidence="2">
    <location>
        <begin position="28"/>
        <end position="284"/>
    </location>
</feature>
<dbReference type="SUPFAM" id="SSF117070">
    <property type="entry name" value="LEA14-like"/>
    <property type="match status" value="2"/>
</dbReference>
<dbReference type="RefSeq" id="WP_094060230.1">
    <property type="nucleotide sequence ID" value="NZ_CP022530.1"/>
</dbReference>
<dbReference type="GO" id="GO:0009269">
    <property type="term" value="P:response to desiccation"/>
    <property type="evidence" value="ECO:0007669"/>
    <property type="project" value="InterPro"/>
</dbReference>
<accession>A0A222FKD5</accession>
<dbReference type="PANTHER" id="PTHR31459">
    <property type="match status" value="1"/>
</dbReference>
<dbReference type="EMBL" id="CP022530">
    <property type="protein sequence ID" value="ASP39046.1"/>
    <property type="molecule type" value="Genomic_DNA"/>
</dbReference>
<organism evidence="4 5">
    <name type="scientific">Bacterioplanes sanyensis</name>
    <dbReference type="NCBI Taxonomy" id="1249553"/>
    <lineage>
        <taxon>Bacteria</taxon>
        <taxon>Pseudomonadati</taxon>
        <taxon>Pseudomonadota</taxon>
        <taxon>Gammaproteobacteria</taxon>
        <taxon>Oceanospirillales</taxon>
        <taxon>Oceanospirillaceae</taxon>
        <taxon>Bacterioplanes</taxon>
    </lineage>
</organism>
<evidence type="ECO:0000256" key="1">
    <source>
        <dbReference type="ARBA" id="ARBA00005960"/>
    </source>
</evidence>
<dbReference type="Proteomes" id="UP000202440">
    <property type="component" value="Chromosome"/>
</dbReference>
<dbReference type="AlphaFoldDB" id="A0A222FKD5"/>
<dbReference type="InterPro" id="IPR045043">
    <property type="entry name" value="Lea14-like"/>
</dbReference>
<evidence type="ECO:0000256" key="2">
    <source>
        <dbReference type="SAM" id="SignalP"/>
    </source>
</evidence>
<keyword evidence="5" id="KW-1185">Reference proteome</keyword>
<dbReference type="OrthoDB" id="6116190at2"/>
<feature type="domain" description="Water stress and hypersensitive response" evidence="3">
    <location>
        <begin position="35"/>
        <end position="153"/>
    </location>
</feature>
<dbReference type="KEGG" id="bsan:CHH28_10310"/>
<comment type="similarity">
    <text evidence="1">Belongs to the LEA type 2 family.</text>
</comment>
<dbReference type="InterPro" id="IPR004864">
    <property type="entry name" value="LEA_2"/>
</dbReference>
<dbReference type="Gene3D" id="2.60.40.1820">
    <property type="match status" value="2"/>
</dbReference>
<dbReference type="PROSITE" id="PS51257">
    <property type="entry name" value="PROKAR_LIPOPROTEIN"/>
    <property type="match status" value="1"/>
</dbReference>
<name>A0A222FKD5_9GAMM</name>
<dbReference type="PANTHER" id="PTHR31459:SF2">
    <property type="entry name" value="OS03G0843300 PROTEIN"/>
    <property type="match status" value="1"/>
</dbReference>
<reference evidence="4 5" key="1">
    <citation type="submission" date="2017-07" db="EMBL/GenBank/DDBJ databases">
        <title>Annotated genome sequence of Bacterioplanes sanyensis isolated from Red Sea.</title>
        <authorList>
            <person name="Rehman Z.U."/>
        </authorList>
    </citation>
    <scope>NUCLEOTIDE SEQUENCE [LARGE SCALE GENOMIC DNA]</scope>
    <source>
        <strain evidence="4 5">NV9</strain>
    </source>
</reference>
<proteinExistence type="inferred from homology"/>
<evidence type="ECO:0000313" key="4">
    <source>
        <dbReference type="EMBL" id="ASP39046.1"/>
    </source>
</evidence>
<gene>
    <name evidence="4" type="ORF">CHH28_10310</name>
</gene>
<protein>
    <recommendedName>
        <fullName evidence="3">Water stress and hypersensitive response domain-containing protein</fullName>
    </recommendedName>
</protein>
<feature type="domain" description="Water stress and hypersensitive response" evidence="3">
    <location>
        <begin position="162"/>
        <end position="279"/>
    </location>
</feature>
<dbReference type="SMART" id="SM00769">
    <property type="entry name" value="WHy"/>
    <property type="match status" value="2"/>
</dbReference>
<feature type="signal peptide" evidence="2">
    <location>
        <begin position="1"/>
        <end position="27"/>
    </location>
</feature>
<dbReference type="InterPro" id="IPR013990">
    <property type="entry name" value="WHy-dom"/>
</dbReference>